<name>A0AAW1ISG6_POPJA</name>
<organism evidence="1 2">
    <name type="scientific">Popillia japonica</name>
    <name type="common">Japanese beetle</name>
    <dbReference type="NCBI Taxonomy" id="7064"/>
    <lineage>
        <taxon>Eukaryota</taxon>
        <taxon>Metazoa</taxon>
        <taxon>Ecdysozoa</taxon>
        <taxon>Arthropoda</taxon>
        <taxon>Hexapoda</taxon>
        <taxon>Insecta</taxon>
        <taxon>Pterygota</taxon>
        <taxon>Neoptera</taxon>
        <taxon>Endopterygota</taxon>
        <taxon>Coleoptera</taxon>
        <taxon>Polyphaga</taxon>
        <taxon>Scarabaeiformia</taxon>
        <taxon>Scarabaeidae</taxon>
        <taxon>Rutelinae</taxon>
        <taxon>Popillia</taxon>
    </lineage>
</organism>
<evidence type="ECO:0000313" key="1">
    <source>
        <dbReference type="EMBL" id="KAK9692520.1"/>
    </source>
</evidence>
<reference evidence="1 2" key="1">
    <citation type="journal article" date="2024" name="BMC Genomics">
        <title>De novo assembly and annotation of Popillia japonica's genome with initial clues to its potential as an invasive pest.</title>
        <authorList>
            <person name="Cucini C."/>
            <person name="Boschi S."/>
            <person name="Funari R."/>
            <person name="Cardaioli E."/>
            <person name="Iannotti N."/>
            <person name="Marturano G."/>
            <person name="Paoli F."/>
            <person name="Bruttini M."/>
            <person name="Carapelli A."/>
            <person name="Frati F."/>
            <person name="Nardi F."/>
        </authorList>
    </citation>
    <scope>NUCLEOTIDE SEQUENCE [LARGE SCALE GENOMIC DNA]</scope>
    <source>
        <strain evidence="1">DMR45628</strain>
    </source>
</reference>
<dbReference type="AlphaFoldDB" id="A0AAW1ISG6"/>
<dbReference type="EMBL" id="JASPKY010000578">
    <property type="protein sequence ID" value="KAK9692520.1"/>
    <property type="molecule type" value="Genomic_DNA"/>
</dbReference>
<evidence type="ECO:0000313" key="2">
    <source>
        <dbReference type="Proteomes" id="UP001458880"/>
    </source>
</evidence>
<proteinExistence type="predicted"/>
<keyword evidence="2" id="KW-1185">Reference proteome</keyword>
<protein>
    <submittedName>
        <fullName evidence="1">Uncharacterized protein</fullName>
    </submittedName>
</protein>
<comment type="caution">
    <text evidence="1">The sequence shown here is derived from an EMBL/GenBank/DDBJ whole genome shotgun (WGS) entry which is preliminary data.</text>
</comment>
<accession>A0AAW1ISG6</accession>
<dbReference type="Proteomes" id="UP001458880">
    <property type="component" value="Unassembled WGS sequence"/>
</dbReference>
<sequence length="96" mass="11450">MFIIKEDCTVFSLHFKRLVFGPRMPPKFRTISSYVLNNIYIYIFNSKKWKVDQGRRFTDKLPTTLEVQERHNNPSIGLFTHTKHRVNLIAYPYSKA</sequence>
<gene>
    <name evidence="1" type="ORF">QE152_g35110</name>
</gene>